<organism evidence="1">
    <name type="scientific">mine drainage metagenome</name>
    <dbReference type="NCBI Taxonomy" id="410659"/>
    <lineage>
        <taxon>unclassified sequences</taxon>
        <taxon>metagenomes</taxon>
        <taxon>ecological metagenomes</taxon>
    </lineage>
</organism>
<name>A0A1J5TGC6_9ZZZZ</name>
<protein>
    <recommendedName>
        <fullName evidence="2">Outer-membrane lipoprotein carrier protein</fullName>
    </recommendedName>
</protein>
<dbReference type="Gene3D" id="2.50.20.10">
    <property type="entry name" value="Lipoprotein localisation LolA/LolB/LppX"/>
    <property type="match status" value="1"/>
</dbReference>
<comment type="caution">
    <text evidence="1">The sequence shown here is derived from an EMBL/GenBank/DDBJ whole genome shotgun (WGS) entry which is preliminary data.</text>
</comment>
<reference evidence="1" key="1">
    <citation type="submission" date="2016-10" db="EMBL/GenBank/DDBJ databases">
        <title>Sequence of Gallionella enrichment culture.</title>
        <authorList>
            <person name="Poehlein A."/>
            <person name="Muehling M."/>
            <person name="Daniel R."/>
        </authorList>
    </citation>
    <scope>NUCLEOTIDE SEQUENCE</scope>
</reference>
<proteinExistence type="predicted"/>
<accession>A0A1J5TGC6</accession>
<gene>
    <name evidence="1" type="ORF">GALL_58230</name>
</gene>
<dbReference type="EMBL" id="MLJW01000016">
    <property type="protein sequence ID" value="OIR12756.1"/>
    <property type="molecule type" value="Genomic_DNA"/>
</dbReference>
<evidence type="ECO:0000313" key="1">
    <source>
        <dbReference type="EMBL" id="OIR12756.1"/>
    </source>
</evidence>
<evidence type="ECO:0008006" key="2">
    <source>
        <dbReference type="Google" id="ProtNLM"/>
    </source>
</evidence>
<sequence length="232" mass="26065">MKKTGKIFLFLFFISCAMNVQAQDMSALVQKVKAKLDLVNDYVADGKMKTDVAFIKAPVGKIKIFFKKPNLFKIKREHGISILPKGGVSINLSSIITLKDYVALSAGDAMIEGKETKIVKLLPMNESSEIILTTLYIDEADLLIKKAITTTKENGTYEMQLYYGNYAAYGLPDKVIFAFNTKDYKMPKGITLEFEDNEKPTEAEKLKAHKGRVEIIYSSYIINKGVDNSMFK</sequence>
<dbReference type="AlphaFoldDB" id="A0A1J5TGC6"/>